<feature type="region of interest" description="Disordered" evidence="2">
    <location>
        <begin position="343"/>
        <end position="378"/>
    </location>
</feature>
<protein>
    <submittedName>
        <fullName evidence="4">Transcriptional attenuator, LytR family</fullName>
    </submittedName>
</protein>
<dbReference type="KEGG" id="dai:Desaci_3789"/>
<comment type="similarity">
    <text evidence="1">Belongs to the LytR/CpsA/Psr (LCP) family.</text>
</comment>
<dbReference type="Proteomes" id="UP000002892">
    <property type="component" value="Chromosome"/>
</dbReference>
<dbReference type="eggNOG" id="COG1316">
    <property type="taxonomic scope" value="Bacteria"/>
</dbReference>
<evidence type="ECO:0000259" key="3">
    <source>
        <dbReference type="Pfam" id="PF03816"/>
    </source>
</evidence>
<name>I4DA46_DESAJ</name>
<proteinExistence type="inferred from homology"/>
<dbReference type="Gene3D" id="3.40.630.190">
    <property type="entry name" value="LCP protein"/>
    <property type="match status" value="1"/>
</dbReference>
<keyword evidence="5" id="KW-1185">Reference proteome</keyword>
<organism evidence="4 5">
    <name type="scientific">Desulfosporosinus acidiphilus (strain DSM 22704 / JCM 16185 / SJ4)</name>
    <dbReference type="NCBI Taxonomy" id="646529"/>
    <lineage>
        <taxon>Bacteria</taxon>
        <taxon>Bacillati</taxon>
        <taxon>Bacillota</taxon>
        <taxon>Clostridia</taxon>
        <taxon>Eubacteriales</taxon>
        <taxon>Desulfitobacteriaceae</taxon>
        <taxon>Desulfosporosinus</taxon>
    </lineage>
</organism>
<dbReference type="EMBL" id="CP003639">
    <property type="protein sequence ID" value="AFM42670.1"/>
    <property type="molecule type" value="Genomic_DNA"/>
</dbReference>
<evidence type="ECO:0000256" key="1">
    <source>
        <dbReference type="ARBA" id="ARBA00006068"/>
    </source>
</evidence>
<dbReference type="HOGENOM" id="CLU_016455_5_5_9"/>
<sequence>MQKRLVTFLLIIGICGFLAHGFGYKGLSTTGKTLSKGNSLNSSSEGLSNPVNILLIGTDQRFEETKFNTDSIILVSLVPETQRISLLSIPRDTRIYLSGHGYVKINAVAMLENLEALQKVVEDLTGEEVSGYILTNFQGFKKIIDTLGGVTVDVEKNMYYETGDQVDGYINLHKGIQRLDGEKALQYARFRHDALSDISRTARQQIVLKAAAKEMFQLSTLPKLPYLVPELMQSVQTNLPAKDIFALAKTAVTFKSSNVISQTLPGTFLEVNRISYWQVDPMEVKKVVSNLQRGITTDRVIDKEPVDLLRPTIPTPAKPIPKVPGNSLDPNGINSTAFSVFGSEQTRSAEAGSGGLVEEDTIPTEEIEGVTPLREAGS</sequence>
<gene>
    <name evidence="4" type="ordered locus">Desaci_3789</name>
</gene>
<reference evidence="4 5" key="1">
    <citation type="journal article" date="2012" name="J. Bacteriol.">
        <title>Complete genome sequences of Desulfosporosinus orientis DSM765T, Desulfosporosinus youngiae DSM17734T, Desulfosporosinus meridiei DSM13257T, and Desulfosporosinus acidiphilus DSM22704T.</title>
        <authorList>
            <person name="Pester M."/>
            <person name="Brambilla E."/>
            <person name="Alazard D."/>
            <person name="Rattei T."/>
            <person name="Weinmaier T."/>
            <person name="Han J."/>
            <person name="Lucas S."/>
            <person name="Lapidus A."/>
            <person name="Cheng J.F."/>
            <person name="Goodwin L."/>
            <person name="Pitluck S."/>
            <person name="Peters L."/>
            <person name="Ovchinnikova G."/>
            <person name="Teshima H."/>
            <person name="Detter J.C."/>
            <person name="Han C.S."/>
            <person name="Tapia R."/>
            <person name="Land M.L."/>
            <person name="Hauser L."/>
            <person name="Kyrpides N.C."/>
            <person name="Ivanova N.N."/>
            <person name="Pagani I."/>
            <person name="Huntmann M."/>
            <person name="Wei C.L."/>
            <person name="Davenport K.W."/>
            <person name="Daligault H."/>
            <person name="Chain P.S."/>
            <person name="Chen A."/>
            <person name="Mavromatis K."/>
            <person name="Markowitz V."/>
            <person name="Szeto E."/>
            <person name="Mikhailova N."/>
            <person name="Pati A."/>
            <person name="Wagner M."/>
            <person name="Woyke T."/>
            <person name="Ollivier B."/>
            <person name="Klenk H.P."/>
            <person name="Spring S."/>
            <person name="Loy A."/>
        </authorList>
    </citation>
    <scope>NUCLEOTIDE SEQUENCE [LARGE SCALE GENOMIC DNA]</scope>
    <source>
        <strain evidence="5">DSM 22704 / JCM 16185 / SJ4</strain>
    </source>
</reference>
<feature type="domain" description="Cell envelope-related transcriptional attenuator" evidence="3">
    <location>
        <begin position="68"/>
        <end position="215"/>
    </location>
</feature>
<evidence type="ECO:0000256" key="2">
    <source>
        <dbReference type="SAM" id="MobiDB-lite"/>
    </source>
</evidence>
<dbReference type="PANTHER" id="PTHR33392">
    <property type="entry name" value="POLYISOPRENYL-TEICHOIC ACID--PEPTIDOGLYCAN TEICHOIC ACID TRANSFERASE TAGU"/>
    <property type="match status" value="1"/>
</dbReference>
<evidence type="ECO:0000313" key="4">
    <source>
        <dbReference type="EMBL" id="AFM42670.1"/>
    </source>
</evidence>
<dbReference type="InterPro" id="IPR050922">
    <property type="entry name" value="LytR/CpsA/Psr_CW_biosynth"/>
</dbReference>
<accession>I4DA46</accession>
<dbReference type="Pfam" id="PF03816">
    <property type="entry name" value="LytR_cpsA_psr"/>
    <property type="match status" value="1"/>
</dbReference>
<dbReference type="PANTHER" id="PTHR33392:SF6">
    <property type="entry name" value="POLYISOPRENYL-TEICHOIC ACID--PEPTIDOGLYCAN TEICHOIC ACID TRANSFERASE TAGU"/>
    <property type="match status" value="1"/>
</dbReference>
<dbReference type="STRING" id="646529.Desaci_3789"/>
<dbReference type="InterPro" id="IPR004474">
    <property type="entry name" value="LytR_CpsA_psr"/>
</dbReference>
<feature type="compositionally biased region" description="Acidic residues" evidence="2">
    <location>
        <begin position="357"/>
        <end position="368"/>
    </location>
</feature>
<dbReference type="NCBIfam" id="TIGR00350">
    <property type="entry name" value="lytR_cpsA_psr"/>
    <property type="match status" value="1"/>
</dbReference>
<evidence type="ECO:0000313" key="5">
    <source>
        <dbReference type="Proteomes" id="UP000002892"/>
    </source>
</evidence>
<dbReference type="RefSeq" id="WP_014828657.1">
    <property type="nucleotide sequence ID" value="NC_018068.1"/>
</dbReference>
<dbReference type="AlphaFoldDB" id="I4DA46"/>
<dbReference type="OrthoDB" id="9782542at2"/>